<evidence type="ECO:0000313" key="6">
    <source>
        <dbReference type="Proteomes" id="UP000241426"/>
    </source>
</evidence>
<proteinExistence type="predicted"/>
<sequence length="559" mass="60471">MLKSTLNAFTDTNGVARATAITGTVELANLIPPTVTYESRGNLLIIGTAEQLLQLADQFSTLNSVTLLATDSNTSHTKTAHTLYYSQAITVKGYLGAFDVYCRIGHETTAVDTNLAKIAIGRECFDIVVDMTATGVMNVEIPAAGYYAVGQRSEAQVSAKLAALVDELPAMIGTFDKPKYFRLNPDLCAHSSRSIKGCDRCIDACPAGALSSDGVAIAIDPYLCQGVGTCATACPTEAISYALPDPQITQNFVHSVLARYKQEGGQTPTLLLYGERDTDAVVHALTELPSCVITLALEELATVGIDTWFSALAYGAHQVLLATNTKYIPATIDTVLTNELTIAQNFLTELGYDADRICLFDFSDSAHFKGYESILITPIEAALTGTKREKLFTVLETLNQSSPAQPTHSAVTSNAPYGSVTCETDDCTLCMSCVSVCPTRALHAIGDRPGLLFVEQDCIQCGMCEKACPEKVITLEAGFNWDWQARKADKLIHEEPAACCISCGKPFAPASMVKMLTEKLQSHSHFQGEAIRRLSMCEDCRVRDIFEKMEQDPQSQVRV</sequence>
<accession>A0A2T3KJF1</accession>
<keyword evidence="2" id="KW-0479">Metal-binding</keyword>
<evidence type="ECO:0000256" key="2">
    <source>
        <dbReference type="ARBA" id="ARBA00022723"/>
    </source>
</evidence>
<dbReference type="Proteomes" id="UP000241426">
    <property type="component" value="Unassembled WGS sequence"/>
</dbReference>
<dbReference type="eggNOG" id="COG1145">
    <property type="taxonomic scope" value="Bacteria"/>
</dbReference>
<dbReference type="SUPFAM" id="SSF54862">
    <property type="entry name" value="4Fe-4S ferredoxins"/>
    <property type="match status" value="1"/>
</dbReference>
<reference evidence="5 6" key="1">
    <citation type="submission" date="2018-01" db="EMBL/GenBank/DDBJ databases">
        <title>Whole genome sequencing of Histamine producing bacteria.</title>
        <authorList>
            <person name="Butler K."/>
        </authorList>
    </citation>
    <scope>NUCLEOTIDE SEQUENCE [LARGE SCALE GENOMIC DNA]</scope>
    <source>
        <strain evidence="5 6">FS-7.2</strain>
    </source>
</reference>
<dbReference type="Pfam" id="PF13187">
    <property type="entry name" value="Fer4_9"/>
    <property type="match status" value="1"/>
</dbReference>
<evidence type="ECO:0000313" key="5">
    <source>
        <dbReference type="EMBL" id="PSU99646.1"/>
    </source>
</evidence>
<dbReference type="GO" id="GO:0051539">
    <property type="term" value="F:4 iron, 4 sulfur cluster binding"/>
    <property type="evidence" value="ECO:0007669"/>
    <property type="project" value="UniProtKB-KW"/>
</dbReference>
<organism evidence="5 6">
    <name type="scientific">Photobacterium kishitanii</name>
    <dbReference type="NCBI Taxonomy" id="318456"/>
    <lineage>
        <taxon>Bacteria</taxon>
        <taxon>Pseudomonadati</taxon>
        <taxon>Pseudomonadota</taxon>
        <taxon>Gammaproteobacteria</taxon>
        <taxon>Vibrionales</taxon>
        <taxon>Vibrionaceae</taxon>
        <taxon>Photobacterium</taxon>
    </lineage>
</organism>
<dbReference type="PANTHER" id="PTHR43687">
    <property type="entry name" value="ADENYLYLSULFATE REDUCTASE, BETA SUBUNIT"/>
    <property type="match status" value="1"/>
</dbReference>
<evidence type="ECO:0000256" key="3">
    <source>
        <dbReference type="ARBA" id="ARBA00023004"/>
    </source>
</evidence>
<dbReference type="AlphaFoldDB" id="A0A0B7JCX7"/>
<gene>
    <name evidence="5" type="ORF">C9J27_08385</name>
</gene>
<dbReference type="Pfam" id="PF12838">
    <property type="entry name" value="Fer4_7"/>
    <property type="match status" value="1"/>
</dbReference>
<dbReference type="GO" id="GO:0046872">
    <property type="term" value="F:metal ion binding"/>
    <property type="evidence" value="ECO:0007669"/>
    <property type="project" value="UniProtKB-KW"/>
</dbReference>
<dbReference type="RefSeq" id="WP_036794728.1">
    <property type="nucleotide sequence ID" value="NZ_LN794352.1"/>
</dbReference>
<keyword evidence="3" id="KW-0408">Iron</keyword>
<keyword evidence="4" id="KW-0411">Iron-sulfur</keyword>
<comment type="caution">
    <text evidence="5">The sequence shown here is derived from an EMBL/GenBank/DDBJ whole genome shotgun (WGS) entry which is preliminary data.</text>
</comment>
<dbReference type="InterPro" id="IPR017900">
    <property type="entry name" value="4Fe4S_Fe_S_CS"/>
</dbReference>
<evidence type="ECO:0000256" key="4">
    <source>
        <dbReference type="ARBA" id="ARBA00023014"/>
    </source>
</evidence>
<dbReference type="PANTHER" id="PTHR43687:SF4">
    <property type="entry name" value="BLR5484 PROTEIN"/>
    <property type="match status" value="1"/>
</dbReference>
<dbReference type="PROSITE" id="PS00198">
    <property type="entry name" value="4FE4S_FER_1"/>
    <property type="match status" value="2"/>
</dbReference>
<accession>A0A0B7JCX7</accession>
<evidence type="ECO:0000256" key="1">
    <source>
        <dbReference type="ARBA" id="ARBA00022485"/>
    </source>
</evidence>
<keyword evidence="1" id="KW-0004">4Fe-4S</keyword>
<name>A0A0B7JCX7_9GAMM</name>
<dbReference type="InterPro" id="IPR050572">
    <property type="entry name" value="Fe-S_Ferredoxin"/>
</dbReference>
<dbReference type="EMBL" id="PYNF01000005">
    <property type="protein sequence ID" value="PSU99646.1"/>
    <property type="molecule type" value="Genomic_DNA"/>
</dbReference>
<dbReference type="InterPro" id="IPR017896">
    <property type="entry name" value="4Fe4S_Fe-S-bd"/>
</dbReference>
<dbReference type="GeneID" id="29944410"/>
<dbReference type="PROSITE" id="PS51379">
    <property type="entry name" value="4FE4S_FER_2"/>
    <property type="match status" value="3"/>
</dbReference>
<dbReference type="Gene3D" id="3.30.70.20">
    <property type="match status" value="2"/>
</dbReference>
<protein>
    <submittedName>
        <fullName evidence="5">(Fe-S)-binding protein</fullName>
    </submittedName>
</protein>